<dbReference type="GO" id="GO:0047355">
    <property type="term" value="F:CDP-glycerol glycerophosphotransferase activity"/>
    <property type="evidence" value="ECO:0007669"/>
    <property type="project" value="InterPro"/>
</dbReference>
<dbReference type="InterPro" id="IPR043149">
    <property type="entry name" value="TagF_N"/>
</dbReference>
<dbReference type="AlphaFoldDB" id="A0A1Z5IKF4"/>
<name>A0A1Z5IKF4_9LACO</name>
<evidence type="ECO:0000256" key="5">
    <source>
        <dbReference type="ARBA" id="ARBA00022944"/>
    </source>
</evidence>
<evidence type="ECO:0000313" key="7">
    <source>
        <dbReference type="EMBL" id="GAX02159.1"/>
    </source>
</evidence>
<evidence type="ECO:0000256" key="4">
    <source>
        <dbReference type="ARBA" id="ARBA00022679"/>
    </source>
</evidence>
<comment type="subcellular location">
    <subcellularLocation>
        <location evidence="1">Cell membrane</location>
        <topology evidence="1">Peripheral membrane protein</topology>
    </subcellularLocation>
</comment>
<dbReference type="InterPro" id="IPR043148">
    <property type="entry name" value="TagF_C"/>
</dbReference>
<dbReference type="RefSeq" id="WP_089137221.1">
    <property type="nucleotide sequence ID" value="NZ_BCMG01000013.1"/>
</dbReference>
<sequence length="674" mass="77823">MRAILSGLHQKKKKQELEFELIDVPGSFDNLRVMFLEKTSLASVTVPVRRIVDNNLIRIQIDPDQLQFDAFGQSEFAWQLFLAFNTADEQVILQVESEYLSDRHQLSLTSYYQVNSDAEGMATFNIHTQQPEDEFTINSVNLTNDTLSITGYNRLNGQPIKNQKIILKTRNLGAKLAYPTTAGSLKTLFTANIPLTDLPSDSIEDLFVEYTVGTQQIEQRVILARSLEGQMTQAVLPGGRMILIEKSVNNGIVIKEFPAPSLLKRAGALPQKLQAVVNLGRTLQDKVNLRRMRWLFKSGHRPYEQPTIIFESFGGRQVSDSPYAIYRLFVELYPGFTFVWSIDRSLKKFCKQNQIPYVVRRTSKWVRTLEKSSYWISNARFPAWVKKPRYVTYIQTWHGTPLKKLGLDIENVSMPGTTTTKYHDNFVKEANRWDALVSPNDYSTQIFRSAFGFNNQILKVGYPRNDELINSHPEDIKALKEQMGIPLDKKVVLYAPTYRDNQFAEKGKYTFELPFSLDDFRKQFGDDTVLILRMHYLIANAMDISDYTDFVYDFSSHPNISDLYLVSDMLITDYSSVFFDYAYLKRPILFYPYDYHLYKDELRGFYLDYEKDLPGQIANNEKELLAGITACLKQPDMSEDPKFMKFYNRFCSIDDGLSSLKVVNYVVHQIEKNG</sequence>
<evidence type="ECO:0000256" key="3">
    <source>
        <dbReference type="ARBA" id="ARBA00022475"/>
    </source>
</evidence>
<evidence type="ECO:0000313" key="8">
    <source>
        <dbReference type="Proteomes" id="UP000198402"/>
    </source>
</evidence>
<dbReference type="SUPFAM" id="SSF53756">
    <property type="entry name" value="UDP-Glycosyltransferase/glycogen phosphorylase"/>
    <property type="match status" value="1"/>
</dbReference>
<comment type="caution">
    <text evidence="7">The sequence shown here is derived from an EMBL/GenBank/DDBJ whole genome shotgun (WGS) entry which is preliminary data.</text>
</comment>
<gene>
    <name evidence="7" type="primary">tagB_3</name>
    <name evidence="7" type="ORF">IWT126_02224</name>
</gene>
<keyword evidence="8" id="KW-1185">Reference proteome</keyword>
<proteinExistence type="inferred from homology"/>
<keyword evidence="3" id="KW-1003">Cell membrane</keyword>
<comment type="similarity">
    <text evidence="2">Belongs to the CDP-glycerol glycerophosphotransferase family.</text>
</comment>
<dbReference type="Gene3D" id="3.40.50.12580">
    <property type="match status" value="1"/>
</dbReference>
<keyword evidence="6" id="KW-0472">Membrane</keyword>
<dbReference type="GO" id="GO:0005886">
    <property type="term" value="C:plasma membrane"/>
    <property type="evidence" value="ECO:0007669"/>
    <property type="project" value="UniProtKB-SubCell"/>
</dbReference>
<evidence type="ECO:0000256" key="2">
    <source>
        <dbReference type="ARBA" id="ARBA00010488"/>
    </source>
</evidence>
<dbReference type="EMBL" id="BCMG01000013">
    <property type="protein sequence ID" value="GAX02159.1"/>
    <property type="molecule type" value="Genomic_DNA"/>
</dbReference>
<keyword evidence="4" id="KW-0808">Transferase</keyword>
<dbReference type="OrthoDB" id="9811865at2"/>
<accession>A0A1Z5IKF4</accession>
<evidence type="ECO:0000256" key="6">
    <source>
        <dbReference type="ARBA" id="ARBA00023136"/>
    </source>
</evidence>
<dbReference type="GO" id="GO:0019350">
    <property type="term" value="P:teichoic acid biosynthetic process"/>
    <property type="evidence" value="ECO:0007669"/>
    <property type="project" value="UniProtKB-KW"/>
</dbReference>
<dbReference type="InterPro" id="IPR051612">
    <property type="entry name" value="Teichoic_Acid_Biosynth"/>
</dbReference>
<dbReference type="PANTHER" id="PTHR37316">
    <property type="entry name" value="TEICHOIC ACID GLYCEROL-PHOSPHATE PRIMASE"/>
    <property type="match status" value="1"/>
</dbReference>
<evidence type="ECO:0000256" key="1">
    <source>
        <dbReference type="ARBA" id="ARBA00004202"/>
    </source>
</evidence>
<dbReference type="Gene3D" id="3.40.50.11820">
    <property type="match status" value="1"/>
</dbReference>
<keyword evidence="5" id="KW-0777">Teichoic acid biosynthesis</keyword>
<dbReference type="PANTHER" id="PTHR37316:SF3">
    <property type="entry name" value="TEICHOIC ACID GLYCEROL-PHOSPHATE TRANSFERASE"/>
    <property type="match status" value="1"/>
</dbReference>
<protein>
    <submittedName>
        <fullName evidence="7">CDP-glycerol glycerophosphotransferase</fullName>
    </submittedName>
</protein>
<reference evidence="7 8" key="1">
    <citation type="submission" date="2015-11" db="EMBL/GenBank/DDBJ databases">
        <title>Draft genome sequences of new species of the genus Lactobacillus isolated from orchardgrass silage.</title>
        <authorList>
            <person name="Tohno M."/>
            <person name="Tanizawa Y."/>
            <person name="Arita M."/>
        </authorList>
    </citation>
    <scope>NUCLEOTIDE SEQUENCE [LARGE SCALE GENOMIC DNA]</scope>
    <source>
        <strain evidence="7 8">IWT126</strain>
    </source>
</reference>
<dbReference type="Proteomes" id="UP000198402">
    <property type="component" value="Unassembled WGS sequence"/>
</dbReference>
<organism evidence="7 8">
    <name type="scientific">Secundilactobacillus silagei JCM 19001</name>
    <dbReference type="NCBI Taxonomy" id="1302250"/>
    <lineage>
        <taxon>Bacteria</taxon>
        <taxon>Bacillati</taxon>
        <taxon>Bacillota</taxon>
        <taxon>Bacilli</taxon>
        <taxon>Lactobacillales</taxon>
        <taxon>Lactobacillaceae</taxon>
        <taxon>Secundilactobacillus</taxon>
    </lineage>
</organism>
<dbReference type="Pfam" id="PF04464">
    <property type="entry name" value="Glyphos_transf"/>
    <property type="match status" value="1"/>
</dbReference>
<dbReference type="STRING" id="1302250.GCA_001313225_02824"/>
<dbReference type="InterPro" id="IPR007554">
    <property type="entry name" value="Glycerophosphate_synth"/>
</dbReference>